<reference evidence="2" key="1">
    <citation type="journal article" date="2019" name="Int. J. Syst. Evol. Microbiol.">
        <title>The Global Catalogue of Microorganisms (GCM) 10K type strain sequencing project: providing services to taxonomists for standard genome sequencing and annotation.</title>
        <authorList>
            <consortium name="The Broad Institute Genomics Platform"/>
            <consortium name="The Broad Institute Genome Sequencing Center for Infectious Disease"/>
            <person name="Wu L."/>
            <person name="Ma J."/>
        </authorList>
    </citation>
    <scope>NUCLEOTIDE SEQUENCE [LARGE SCALE GENOMIC DNA]</scope>
    <source>
        <strain evidence="2">KCTC 52677</strain>
    </source>
</reference>
<proteinExistence type="predicted"/>
<organism evidence="1 2">
    <name type="scientific">Shinella pollutisoli</name>
    <dbReference type="NCBI Taxonomy" id="2250594"/>
    <lineage>
        <taxon>Bacteria</taxon>
        <taxon>Pseudomonadati</taxon>
        <taxon>Pseudomonadota</taxon>
        <taxon>Alphaproteobacteria</taxon>
        <taxon>Hyphomicrobiales</taxon>
        <taxon>Rhizobiaceae</taxon>
        <taxon>Shinella</taxon>
    </lineage>
</organism>
<gene>
    <name evidence="1" type="ORF">ACFOHH_13580</name>
</gene>
<dbReference type="RefSeq" id="WP_257318411.1">
    <property type="nucleotide sequence ID" value="NZ_JANFDG010000054.1"/>
</dbReference>
<dbReference type="Proteomes" id="UP001595377">
    <property type="component" value="Unassembled WGS sequence"/>
</dbReference>
<sequence>MTKKFKIEFYPMNGGAGPLGYNEVDSSVSAEDIRQVMANWYVNIESQYYGNFEDIEEDEVDWHMTGVFIVRDAAQRIVDRVTSDSVKQYPEIATADPLWFQKGEPDQTGMLPDGTILF</sequence>
<name>A0ABV7DIP6_9HYPH</name>
<keyword evidence="2" id="KW-1185">Reference proteome</keyword>
<dbReference type="EMBL" id="JBHRSP010000021">
    <property type="protein sequence ID" value="MFC3074138.1"/>
    <property type="molecule type" value="Genomic_DNA"/>
</dbReference>
<evidence type="ECO:0000313" key="1">
    <source>
        <dbReference type="EMBL" id="MFC3074138.1"/>
    </source>
</evidence>
<accession>A0ABV7DIP6</accession>
<evidence type="ECO:0000313" key="2">
    <source>
        <dbReference type="Proteomes" id="UP001595377"/>
    </source>
</evidence>
<comment type="caution">
    <text evidence="1">The sequence shown here is derived from an EMBL/GenBank/DDBJ whole genome shotgun (WGS) entry which is preliminary data.</text>
</comment>
<protein>
    <submittedName>
        <fullName evidence="1">Uncharacterized protein</fullName>
    </submittedName>
</protein>